<dbReference type="SUPFAM" id="SSF53474">
    <property type="entry name" value="alpha/beta-Hydrolases"/>
    <property type="match status" value="1"/>
</dbReference>
<protein>
    <submittedName>
        <fullName evidence="1">Phosphoribosyl transferase</fullName>
    </submittedName>
</protein>
<reference evidence="1 2" key="1">
    <citation type="submission" date="2018-06" db="EMBL/GenBank/DDBJ databases">
        <authorList>
            <consortium name="Pathogen Informatics"/>
            <person name="Doyle S."/>
        </authorList>
    </citation>
    <scope>NUCLEOTIDE SEQUENCE [LARGE SCALE GENOMIC DNA]</scope>
    <source>
        <strain evidence="1 2">NCTC10821</strain>
    </source>
</reference>
<dbReference type="AlphaFoldDB" id="A0A378TRE3"/>
<proteinExistence type="predicted"/>
<dbReference type="Proteomes" id="UP000254978">
    <property type="component" value="Unassembled WGS sequence"/>
</dbReference>
<dbReference type="PANTHER" id="PTHR43265:SF1">
    <property type="entry name" value="ESTERASE ESTD"/>
    <property type="match status" value="1"/>
</dbReference>
<dbReference type="GO" id="GO:0052689">
    <property type="term" value="F:carboxylic ester hydrolase activity"/>
    <property type="evidence" value="ECO:0007669"/>
    <property type="project" value="TreeGrafter"/>
</dbReference>
<dbReference type="GO" id="GO:0016740">
    <property type="term" value="F:transferase activity"/>
    <property type="evidence" value="ECO:0007669"/>
    <property type="project" value="UniProtKB-KW"/>
</dbReference>
<dbReference type="InterPro" id="IPR053145">
    <property type="entry name" value="AB_hydrolase_Est10"/>
</dbReference>
<sequence>MATPLDAPIRDVEVSVSAGTVSLAGHLVIPRGATGTVIFVHGSGSSRHSPRNRFVATVLNRAGFATLLFDLLTIEEERDRARVFDVDVLASRLIAVTEWTRQQPELAHLPIGYFGASTGAGAALIAASDPRVPVAAVVSRGGRPDLAGAAALGRVRVPTLLIVGGDDHPVLELNRSARNLLGGPSALTVVPGATHVFEEPGTLDAVADAACGFLRTHLRSPDGPVTPGPTH</sequence>
<gene>
    <name evidence="1" type="ORF">NCTC10821_05904</name>
</gene>
<dbReference type="PANTHER" id="PTHR43265">
    <property type="entry name" value="ESTERASE ESTD"/>
    <property type="match status" value="1"/>
</dbReference>
<keyword evidence="1" id="KW-0808">Transferase</keyword>
<dbReference type="Gene3D" id="3.40.50.1820">
    <property type="entry name" value="alpha/beta hydrolase"/>
    <property type="match status" value="1"/>
</dbReference>
<evidence type="ECO:0000313" key="2">
    <source>
        <dbReference type="Proteomes" id="UP000254978"/>
    </source>
</evidence>
<organism evidence="1 2">
    <name type="scientific">Mycolicibacterium tokaiense</name>
    <dbReference type="NCBI Taxonomy" id="39695"/>
    <lineage>
        <taxon>Bacteria</taxon>
        <taxon>Bacillati</taxon>
        <taxon>Actinomycetota</taxon>
        <taxon>Actinomycetes</taxon>
        <taxon>Mycobacteriales</taxon>
        <taxon>Mycobacteriaceae</taxon>
        <taxon>Mycolicibacterium</taxon>
    </lineage>
</organism>
<keyword evidence="2" id="KW-1185">Reference proteome</keyword>
<accession>A0A378TRE3</accession>
<dbReference type="EMBL" id="UGQT01000001">
    <property type="protein sequence ID" value="STZ62335.1"/>
    <property type="molecule type" value="Genomic_DNA"/>
</dbReference>
<dbReference type="InterPro" id="IPR029058">
    <property type="entry name" value="AB_hydrolase_fold"/>
</dbReference>
<name>A0A378TRE3_9MYCO</name>
<evidence type="ECO:0000313" key="1">
    <source>
        <dbReference type="EMBL" id="STZ62335.1"/>
    </source>
</evidence>